<accession>A0A1W2TWV7</accession>
<feature type="domain" description="DUF7791" evidence="4">
    <location>
        <begin position="541"/>
        <end position="678"/>
    </location>
</feature>
<dbReference type="InterPro" id="IPR056884">
    <property type="entry name" value="NPHP3-like_N"/>
</dbReference>
<keyword evidence="1" id="KW-0677">Repeat</keyword>
<reference evidence="5" key="1">
    <citation type="submission" date="2016-03" db="EMBL/GenBank/DDBJ databases">
        <title>Draft genome sequence of Rosellinia necatrix.</title>
        <authorList>
            <person name="Kanematsu S."/>
        </authorList>
    </citation>
    <scope>NUCLEOTIDE SEQUENCE [LARGE SCALE GENOMIC DNA]</scope>
    <source>
        <strain evidence="5">W97</strain>
    </source>
</reference>
<keyword evidence="6" id="KW-1185">Reference proteome</keyword>
<dbReference type="Proteomes" id="UP000054516">
    <property type="component" value="Unassembled WGS sequence"/>
</dbReference>
<dbReference type="Pfam" id="PF24883">
    <property type="entry name" value="NPHP3_N"/>
    <property type="match status" value="1"/>
</dbReference>
<protein>
    <submittedName>
        <fullName evidence="5">Putative high-affinity nicotinic acid transporter</fullName>
    </submittedName>
</protein>
<dbReference type="SUPFAM" id="SSF52540">
    <property type="entry name" value="P-loop containing nucleoside triphosphate hydrolases"/>
    <property type="match status" value="1"/>
</dbReference>
<evidence type="ECO:0000256" key="2">
    <source>
        <dbReference type="SAM" id="Coils"/>
    </source>
</evidence>
<evidence type="ECO:0000259" key="3">
    <source>
        <dbReference type="Pfam" id="PF24883"/>
    </source>
</evidence>
<evidence type="ECO:0000259" key="4">
    <source>
        <dbReference type="Pfam" id="PF25053"/>
    </source>
</evidence>
<feature type="domain" description="Nephrocystin 3-like N-terminal" evidence="3">
    <location>
        <begin position="253"/>
        <end position="431"/>
    </location>
</feature>
<dbReference type="PANTHER" id="PTHR10039:SF5">
    <property type="entry name" value="NACHT DOMAIN-CONTAINING PROTEIN"/>
    <property type="match status" value="1"/>
</dbReference>
<dbReference type="OrthoDB" id="443402at2759"/>
<dbReference type="Gene3D" id="3.40.50.300">
    <property type="entry name" value="P-loop containing nucleotide triphosphate hydrolases"/>
    <property type="match status" value="1"/>
</dbReference>
<dbReference type="InterPro" id="IPR027417">
    <property type="entry name" value="P-loop_NTPase"/>
</dbReference>
<sequence>MEALIALGLAANIAQFVSTAGMVVKRTYDLRLASKSLQEENEELEIIIRDFKLVLPIIRTATHPDHRDPTDASLTSLRERAEAISNEIETLLDTIKARRSKRGYSARILATIEELKLAEPLKALQERLTGVRAQIGIRINLVLLAQQTQIKNALNDHVKVSQIYKADIDLKLNEVTRLVESRIVGAGGYDDEAEAVRGSWKGTSEDLAAIAHALRTWRPHLLDFHKTELVLRSLYFSQVDERENSIADAHRETYQWIFDEKTTNWKSWLTTERAAIYWIAGNAGSGKSTLMKFIHQHPSMMDGIRSWAGHHTLYVASHFFWVAGTPMQQSQEGLFRSLLYQVILQRPQLIKHLFPSMWQASRNFSEFSRSLTWTTKELLEAFLRLPARLGEDYLFIFIDGLDEYNGDHEHLVKLLKTLGAAPNVKLCVSSRPWLDFSDAFSASPWKLYLQDLTREDISVFVRDSLEGHDPFRKLSARNRTAAEDLVTQITTKAQGVFLWVYLVVRSLMKGLTNTDNIRDLQRRVDEMPQQLEEFFQRILDSIDPFYISRTAKIFLVLAHARSSISLLSFYFLEQEEDGLPFEPTTFLKKWPDVDEEELELITTKKRQLIAQCKDLIDVVEPPNAPIMFNYTVTFLHRTIIDFINQPRILGHQFELAGGEFKPVVALFGINMGQFCSLHHLMHRTFLKPYLCNWLLASVYYAREIEVTYGTSQIKSLRPLDALIKQYLHSKHEVDCSFSKVLSILQQGHEDYFESVQNFAIQCGLTFQRDSGVLIETRGVAVQCPTVAVQNAGDFKIVSVISETDQDRANARPKNGVYNNTYEMITMEEAEKLRRRYQGVIGREITNEVSLPVTTARITGPQFENQVKSEGARQNELSKSRRKRWIRKLFSRQ</sequence>
<evidence type="ECO:0000313" key="6">
    <source>
        <dbReference type="Proteomes" id="UP000054516"/>
    </source>
</evidence>
<organism evidence="5">
    <name type="scientific">Rosellinia necatrix</name>
    <name type="common">White root-rot fungus</name>
    <dbReference type="NCBI Taxonomy" id="77044"/>
    <lineage>
        <taxon>Eukaryota</taxon>
        <taxon>Fungi</taxon>
        <taxon>Dikarya</taxon>
        <taxon>Ascomycota</taxon>
        <taxon>Pezizomycotina</taxon>
        <taxon>Sordariomycetes</taxon>
        <taxon>Xylariomycetidae</taxon>
        <taxon>Xylariales</taxon>
        <taxon>Xylariaceae</taxon>
        <taxon>Rosellinia</taxon>
    </lineage>
</organism>
<dbReference type="PANTHER" id="PTHR10039">
    <property type="entry name" value="AMELOGENIN"/>
    <property type="match status" value="1"/>
</dbReference>
<dbReference type="InterPro" id="IPR056693">
    <property type="entry name" value="DUF7791"/>
</dbReference>
<dbReference type="EMBL" id="DF977554">
    <property type="protein sequence ID" value="GAP93172.1"/>
    <property type="molecule type" value="Genomic_DNA"/>
</dbReference>
<keyword evidence="2" id="KW-0175">Coiled coil</keyword>
<proteinExistence type="predicted"/>
<evidence type="ECO:0000256" key="1">
    <source>
        <dbReference type="ARBA" id="ARBA00022737"/>
    </source>
</evidence>
<feature type="coiled-coil region" evidence="2">
    <location>
        <begin position="34"/>
        <end position="94"/>
    </location>
</feature>
<evidence type="ECO:0000313" key="5">
    <source>
        <dbReference type="EMBL" id="GAP93172.1"/>
    </source>
</evidence>
<dbReference type="Pfam" id="PF25053">
    <property type="entry name" value="DUF7791"/>
    <property type="match status" value="1"/>
</dbReference>
<dbReference type="OMA" id="TAKACDE"/>
<gene>
    <name evidence="5" type="ORF">SAMD00023353_10900080</name>
</gene>
<dbReference type="AlphaFoldDB" id="A0A1W2TWV7"/>
<name>A0A1W2TWV7_ROSNE</name>
<dbReference type="STRING" id="77044.A0A1W2TWV7"/>